<dbReference type="InterPro" id="IPR003676">
    <property type="entry name" value="SAUR_fam"/>
</dbReference>
<gene>
    <name evidence="2" type="ORF">AYBTSS11_LOCUS24662</name>
</gene>
<name>A0AA86STT8_9FABA</name>
<dbReference type="Gramene" id="rna-AYBTSS11_LOCUS24662">
    <property type="protein sequence ID" value="CAJ1972611.1"/>
    <property type="gene ID" value="gene-AYBTSS11_LOCUS24662"/>
</dbReference>
<evidence type="ECO:0000256" key="1">
    <source>
        <dbReference type="ARBA" id="ARBA00006974"/>
    </source>
</evidence>
<accession>A0AA86STT8</accession>
<keyword evidence="3" id="KW-1185">Reference proteome</keyword>
<dbReference type="PANTHER" id="PTHR31175:SF120">
    <property type="entry name" value="OS09G0547100 PROTEIN"/>
    <property type="match status" value="1"/>
</dbReference>
<dbReference type="EMBL" id="OY731405">
    <property type="protein sequence ID" value="CAJ1972611.1"/>
    <property type="molecule type" value="Genomic_DNA"/>
</dbReference>
<dbReference type="AlphaFoldDB" id="A0AA86STT8"/>
<dbReference type="GO" id="GO:0009733">
    <property type="term" value="P:response to auxin"/>
    <property type="evidence" value="ECO:0007669"/>
    <property type="project" value="InterPro"/>
</dbReference>
<sequence>MVSLKRLIGMARKWQIMAGIKRREISPPTDKMRHKVADKGHFVVYTIDKTRFVVPLTCLRNNVFRELLRMSEEHFGLPTDGPIILPCEAPFMEYVLSLELHHALQIVPSFDFGFGSNCLAHVSAPHALTLA</sequence>
<organism evidence="2 3">
    <name type="scientific">Sphenostylis stenocarpa</name>
    <dbReference type="NCBI Taxonomy" id="92480"/>
    <lineage>
        <taxon>Eukaryota</taxon>
        <taxon>Viridiplantae</taxon>
        <taxon>Streptophyta</taxon>
        <taxon>Embryophyta</taxon>
        <taxon>Tracheophyta</taxon>
        <taxon>Spermatophyta</taxon>
        <taxon>Magnoliopsida</taxon>
        <taxon>eudicotyledons</taxon>
        <taxon>Gunneridae</taxon>
        <taxon>Pentapetalae</taxon>
        <taxon>rosids</taxon>
        <taxon>fabids</taxon>
        <taxon>Fabales</taxon>
        <taxon>Fabaceae</taxon>
        <taxon>Papilionoideae</taxon>
        <taxon>50 kb inversion clade</taxon>
        <taxon>NPAAA clade</taxon>
        <taxon>indigoferoid/millettioid clade</taxon>
        <taxon>Phaseoleae</taxon>
        <taxon>Sphenostylis</taxon>
    </lineage>
</organism>
<protein>
    <submittedName>
        <fullName evidence="2">Uncharacterized protein</fullName>
    </submittedName>
</protein>
<evidence type="ECO:0000313" key="2">
    <source>
        <dbReference type="EMBL" id="CAJ1972611.1"/>
    </source>
</evidence>
<comment type="similarity">
    <text evidence="1">Belongs to the ARG7 family.</text>
</comment>
<dbReference type="PANTHER" id="PTHR31175">
    <property type="entry name" value="AUXIN-RESPONSIVE FAMILY PROTEIN"/>
    <property type="match status" value="1"/>
</dbReference>
<dbReference type="Pfam" id="PF02519">
    <property type="entry name" value="Auxin_inducible"/>
    <property type="match status" value="1"/>
</dbReference>
<proteinExistence type="inferred from homology"/>
<reference evidence="2" key="1">
    <citation type="submission" date="2023-10" db="EMBL/GenBank/DDBJ databases">
        <authorList>
            <person name="Domelevo Entfellner J.-B."/>
        </authorList>
    </citation>
    <scope>NUCLEOTIDE SEQUENCE</scope>
</reference>
<evidence type="ECO:0000313" key="3">
    <source>
        <dbReference type="Proteomes" id="UP001189624"/>
    </source>
</evidence>
<dbReference type="Proteomes" id="UP001189624">
    <property type="component" value="Chromosome 8"/>
</dbReference>